<dbReference type="CDD" id="cd08440">
    <property type="entry name" value="PBP2_LTTR_like_4"/>
    <property type="match status" value="1"/>
</dbReference>
<evidence type="ECO:0000259" key="5">
    <source>
        <dbReference type="PROSITE" id="PS50931"/>
    </source>
</evidence>
<dbReference type="InterPro" id="IPR000847">
    <property type="entry name" value="LysR_HTH_N"/>
</dbReference>
<dbReference type="PROSITE" id="PS50931">
    <property type="entry name" value="HTH_LYSR"/>
    <property type="match status" value="1"/>
</dbReference>
<dbReference type="GO" id="GO:0003677">
    <property type="term" value="F:DNA binding"/>
    <property type="evidence" value="ECO:0007669"/>
    <property type="project" value="UniProtKB-KW"/>
</dbReference>
<dbReference type="Pfam" id="PF00126">
    <property type="entry name" value="HTH_1"/>
    <property type="match status" value="1"/>
</dbReference>
<dbReference type="AlphaFoldDB" id="A0A1E7Z6H4"/>
<dbReference type="SUPFAM" id="SSF46785">
    <property type="entry name" value="Winged helix' DNA-binding domain"/>
    <property type="match status" value="1"/>
</dbReference>
<dbReference type="InterPro" id="IPR036390">
    <property type="entry name" value="WH_DNA-bd_sf"/>
</dbReference>
<evidence type="ECO:0000256" key="2">
    <source>
        <dbReference type="ARBA" id="ARBA00023015"/>
    </source>
</evidence>
<evidence type="ECO:0000256" key="3">
    <source>
        <dbReference type="ARBA" id="ARBA00023125"/>
    </source>
</evidence>
<protein>
    <recommendedName>
        <fullName evidence="5">HTH lysR-type domain-containing protein</fullName>
    </recommendedName>
</protein>
<keyword evidence="3" id="KW-0238">DNA-binding</keyword>
<dbReference type="Proteomes" id="UP000175691">
    <property type="component" value="Unassembled WGS sequence"/>
</dbReference>
<dbReference type="FunFam" id="1.10.10.10:FF:000001">
    <property type="entry name" value="LysR family transcriptional regulator"/>
    <property type="match status" value="1"/>
</dbReference>
<reference evidence="6 7" key="1">
    <citation type="submission" date="2016-08" db="EMBL/GenBank/DDBJ databases">
        <authorList>
            <person name="Seilhamer J.J."/>
        </authorList>
    </citation>
    <scope>NUCLEOTIDE SEQUENCE [LARGE SCALE GENOMIC DNA]</scope>
    <source>
        <strain evidence="6 7">KCTC 42603</strain>
    </source>
</reference>
<proteinExistence type="inferred from homology"/>
<dbReference type="STRING" id="1656094.BFC18_20660"/>
<dbReference type="PANTHER" id="PTHR30419:SF8">
    <property type="entry name" value="NITROGEN ASSIMILATION TRANSCRIPTIONAL ACTIVATOR-RELATED"/>
    <property type="match status" value="1"/>
</dbReference>
<dbReference type="SUPFAM" id="SSF53850">
    <property type="entry name" value="Periplasmic binding protein-like II"/>
    <property type="match status" value="1"/>
</dbReference>
<evidence type="ECO:0000313" key="7">
    <source>
        <dbReference type="Proteomes" id="UP000175691"/>
    </source>
</evidence>
<comment type="similarity">
    <text evidence="1">Belongs to the LysR transcriptional regulatory family.</text>
</comment>
<dbReference type="PANTHER" id="PTHR30419">
    <property type="entry name" value="HTH-TYPE TRANSCRIPTIONAL REGULATOR YBHD"/>
    <property type="match status" value="1"/>
</dbReference>
<evidence type="ECO:0000256" key="1">
    <source>
        <dbReference type="ARBA" id="ARBA00009437"/>
    </source>
</evidence>
<gene>
    <name evidence="6" type="ORF">BFC18_20660</name>
</gene>
<feature type="domain" description="HTH lysR-type" evidence="5">
    <location>
        <begin position="2"/>
        <end position="59"/>
    </location>
</feature>
<evidence type="ECO:0000256" key="4">
    <source>
        <dbReference type="ARBA" id="ARBA00023163"/>
    </source>
</evidence>
<dbReference type="EMBL" id="MDHN01000041">
    <property type="protein sequence ID" value="OFC69143.1"/>
    <property type="molecule type" value="Genomic_DNA"/>
</dbReference>
<dbReference type="OrthoDB" id="9803735at2"/>
<keyword evidence="2" id="KW-0805">Transcription regulation</keyword>
<dbReference type="InterPro" id="IPR050950">
    <property type="entry name" value="HTH-type_LysR_regulators"/>
</dbReference>
<dbReference type="Gene3D" id="3.40.190.290">
    <property type="match status" value="1"/>
</dbReference>
<dbReference type="GO" id="GO:0003700">
    <property type="term" value="F:DNA-binding transcription factor activity"/>
    <property type="evidence" value="ECO:0007669"/>
    <property type="project" value="InterPro"/>
</dbReference>
<name>A0A1E7Z6H4_9ALTE</name>
<dbReference type="InterPro" id="IPR036388">
    <property type="entry name" value="WH-like_DNA-bd_sf"/>
</dbReference>
<sequence length="293" mass="32280">MVNIKHLKAFLAVATELHFTRAAERVCLTQPALSTLIQQLEQEFGIQLVRRHTRQVELTPAGAEFKETAEKLVGDFEQALYDVKTYKSVKRGRLDIAVLPSVCSSLMPKVLKQFNVQYPDIKLNVMDCAGYEIIEALNEKRIDFGICYAQSDKEIEATTLIKDSMVVVCPAHHALATKSSVMWKHLANQAVIAMDKGTTIRTIIDSTALSLDMKLDIVLEPKQMTSALAYVQNEIGVAILPSSGVPDKLPDSLKAIALINPSVERNISILRRRGIALSPAASAMRQLLLDAVG</sequence>
<evidence type="ECO:0000313" key="6">
    <source>
        <dbReference type="EMBL" id="OFC69143.1"/>
    </source>
</evidence>
<comment type="caution">
    <text evidence="6">The sequence shown here is derived from an EMBL/GenBank/DDBJ whole genome shotgun (WGS) entry which is preliminary data.</text>
</comment>
<dbReference type="Pfam" id="PF03466">
    <property type="entry name" value="LysR_substrate"/>
    <property type="match status" value="1"/>
</dbReference>
<dbReference type="PRINTS" id="PR00039">
    <property type="entry name" value="HTHLYSR"/>
</dbReference>
<organism evidence="6 7">
    <name type="scientific">Alteromonas confluentis</name>
    <dbReference type="NCBI Taxonomy" id="1656094"/>
    <lineage>
        <taxon>Bacteria</taxon>
        <taxon>Pseudomonadati</taxon>
        <taxon>Pseudomonadota</taxon>
        <taxon>Gammaproteobacteria</taxon>
        <taxon>Alteromonadales</taxon>
        <taxon>Alteromonadaceae</taxon>
        <taxon>Alteromonas/Salinimonas group</taxon>
        <taxon>Alteromonas</taxon>
    </lineage>
</organism>
<accession>A0A1E7Z6H4</accession>
<keyword evidence="7" id="KW-1185">Reference proteome</keyword>
<dbReference type="RefSeq" id="WP_070127349.1">
    <property type="nucleotide sequence ID" value="NZ_MDHN01000041.1"/>
</dbReference>
<dbReference type="Gene3D" id="1.10.10.10">
    <property type="entry name" value="Winged helix-like DNA-binding domain superfamily/Winged helix DNA-binding domain"/>
    <property type="match status" value="1"/>
</dbReference>
<dbReference type="InterPro" id="IPR005119">
    <property type="entry name" value="LysR_subst-bd"/>
</dbReference>
<keyword evidence="4" id="KW-0804">Transcription</keyword>
<dbReference type="GO" id="GO:0005829">
    <property type="term" value="C:cytosol"/>
    <property type="evidence" value="ECO:0007669"/>
    <property type="project" value="TreeGrafter"/>
</dbReference>